<dbReference type="Proteomes" id="UP001460270">
    <property type="component" value="Unassembled WGS sequence"/>
</dbReference>
<name>A0AAW0NHC8_9GOBI</name>
<gene>
    <name evidence="1" type="ORF">WMY93_022052</name>
</gene>
<keyword evidence="2" id="KW-1185">Reference proteome</keyword>
<evidence type="ECO:0000313" key="2">
    <source>
        <dbReference type="Proteomes" id="UP001460270"/>
    </source>
</evidence>
<sequence length="161" mass="17643">MWVKFAPSTGPNQPVYPGSATFFSDPISESSVQLRCSGAPPENPQQSREGRIAFSSRLPQPPLKPACSYNDVSIHARAAPLTCVAIQDHYSQRLAVLVLCSHIMIQRRHTCQCHPPGDAVEARHATTRAARSVRGNRHVNVRVSLTIRRCPQLCCVCGCSL</sequence>
<protein>
    <submittedName>
        <fullName evidence="1">Uncharacterized protein</fullName>
    </submittedName>
</protein>
<proteinExistence type="predicted"/>
<reference evidence="2" key="1">
    <citation type="submission" date="2024-04" db="EMBL/GenBank/DDBJ databases">
        <title>Salinicola lusitanus LLJ914,a marine bacterium isolated from the Okinawa Trough.</title>
        <authorList>
            <person name="Li J."/>
        </authorList>
    </citation>
    <scope>NUCLEOTIDE SEQUENCE [LARGE SCALE GENOMIC DNA]</scope>
</reference>
<comment type="caution">
    <text evidence="1">The sequence shown here is derived from an EMBL/GenBank/DDBJ whole genome shotgun (WGS) entry which is preliminary data.</text>
</comment>
<dbReference type="AlphaFoldDB" id="A0AAW0NHC8"/>
<accession>A0AAW0NHC8</accession>
<dbReference type="EMBL" id="JBBPFD010000015">
    <property type="protein sequence ID" value="KAK7896727.1"/>
    <property type="molecule type" value="Genomic_DNA"/>
</dbReference>
<organism evidence="1 2">
    <name type="scientific">Mugilogobius chulae</name>
    <name type="common">yellowstripe goby</name>
    <dbReference type="NCBI Taxonomy" id="88201"/>
    <lineage>
        <taxon>Eukaryota</taxon>
        <taxon>Metazoa</taxon>
        <taxon>Chordata</taxon>
        <taxon>Craniata</taxon>
        <taxon>Vertebrata</taxon>
        <taxon>Euteleostomi</taxon>
        <taxon>Actinopterygii</taxon>
        <taxon>Neopterygii</taxon>
        <taxon>Teleostei</taxon>
        <taxon>Neoteleostei</taxon>
        <taxon>Acanthomorphata</taxon>
        <taxon>Gobiaria</taxon>
        <taxon>Gobiiformes</taxon>
        <taxon>Gobioidei</taxon>
        <taxon>Gobiidae</taxon>
        <taxon>Gobionellinae</taxon>
        <taxon>Mugilogobius</taxon>
    </lineage>
</organism>
<evidence type="ECO:0000313" key="1">
    <source>
        <dbReference type="EMBL" id="KAK7896727.1"/>
    </source>
</evidence>